<reference evidence="2 3" key="1">
    <citation type="journal article" date="2019" name="Commun. Biol.">
        <title>The bagworm genome reveals a unique fibroin gene that provides high tensile strength.</title>
        <authorList>
            <person name="Kono N."/>
            <person name="Nakamura H."/>
            <person name="Ohtoshi R."/>
            <person name="Tomita M."/>
            <person name="Numata K."/>
            <person name="Arakawa K."/>
        </authorList>
    </citation>
    <scope>NUCLEOTIDE SEQUENCE [LARGE SCALE GENOMIC DNA]</scope>
</reference>
<evidence type="ECO:0000256" key="1">
    <source>
        <dbReference type="SAM" id="MobiDB-lite"/>
    </source>
</evidence>
<comment type="caution">
    <text evidence="2">The sequence shown here is derived from an EMBL/GenBank/DDBJ whole genome shotgun (WGS) entry which is preliminary data.</text>
</comment>
<dbReference type="Proteomes" id="UP000299102">
    <property type="component" value="Unassembled WGS sequence"/>
</dbReference>
<organism evidence="2 3">
    <name type="scientific">Eumeta variegata</name>
    <name type="common">Bagworm moth</name>
    <name type="synonym">Eumeta japonica</name>
    <dbReference type="NCBI Taxonomy" id="151549"/>
    <lineage>
        <taxon>Eukaryota</taxon>
        <taxon>Metazoa</taxon>
        <taxon>Ecdysozoa</taxon>
        <taxon>Arthropoda</taxon>
        <taxon>Hexapoda</taxon>
        <taxon>Insecta</taxon>
        <taxon>Pterygota</taxon>
        <taxon>Neoptera</taxon>
        <taxon>Endopterygota</taxon>
        <taxon>Lepidoptera</taxon>
        <taxon>Glossata</taxon>
        <taxon>Ditrysia</taxon>
        <taxon>Tineoidea</taxon>
        <taxon>Psychidae</taxon>
        <taxon>Oiketicinae</taxon>
        <taxon>Eumeta</taxon>
    </lineage>
</organism>
<feature type="region of interest" description="Disordered" evidence="1">
    <location>
        <begin position="1"/>
        <end position="41"/>
    </location>
</feature>
<gene>
    <name evidence="2" type="ORF">EVAR_77060_1</name>
</gene>
<keyword evidence="3" id="KW-1185">Reference proteome</keyword>
<sequence length="89" mass="9579">MSNAPAAPQMVRRDDRAARGPGRVVKRNRRGARGTRGAVRAETGRRIREPSIHSTFYVLGYFAPPENVCAGSGERGAVGATPAPYDSIR</sequence>
<name>A0A4C2ADN0_EUMVA</name>
<feature type="compositionally biased region" description="Basic residues" evidence="1">
    <location>
        <begin position="24"/>
        <end position="33"/>
    </location>
</feature>
<dbReference type="EMBL" id="BGZK01002850">
    <property type="protein sequence ID" value="GBP96947.1"/>
    <property type="molecule type" value="Genomic_DNA"/>
</dbReference>
<accession>A0A4C2ADN0</accession>
<protein>
    <submittedName>
        <fullName evidence="2">Uncharacterized protein</fullName>
    </submittedName>
</protein>
<proteinExistence type="predicted"/>
<evidence type="ECO:0000313" key="2">
    <source>
        <dbReference type="EMBL" id="GBP96947.1"/>
    </source>
</evidence>
<dbReference type="AlphaFoldDB" id="A0A4C2ADN0"/>
<evidence type="ECO:0000313" key="3">
    <source>
        <dbReference type="Proteomes" id="UP000299102"/>
    </source>
</evidence>